<feature type="domain" description="C2H2-type" evidence="14">
    <location>
        <begin position="687"/>
        <end position="716"/>
    </location>
</feature>
<dbReference type="PROSITE" id="PS00028">
    <property type="entry name" value="ZINC_FINGER_C2H2_1"/>
    <property type="match status" value="3"/>
</dbReference>
<comment type="similarity">
    <text evidence="11">Belongs to the Sp1 C2H2-type zinc-finger protein family.</text>
</comment>
<evidence type="ECO:0000313" key="15">
    <source>
        <dbReference type="EMBL" id="GFG40138.1"/>
    </source>
</evidence>
<comment type="caution">
    <text evidence="15">The sequence shown here is derived from an EMBL/GenBank/DDBJ whole genome shotgun (WGS) entry which is preliminary data.</text>
</comment>
<feature type="region of interest" description="Disordered" evidence="13">
    <location>
        <begin position="831"/>
        <end position="853"/>
    </location>
</feature>
<dbReference type="InterPro" id="IPR036236">
    <property type="entry name" value="Znf_C2H2_sf"/>
</dbReference>
<keyword evidence="9" id="KW-0539">Nucleus</keyword>
<evidence type="ECO:0000259" key="14">
    <source>
        <dbReference type="PROSITE" id="PS50157"/>
    </source>
</evidence>
<feature type="domain" description="C2H2-type" evidence="14">
    <location>
        <begin position="717"/>
        <end position="746"/>
    </location>
</feature>
<evidence type="ECO:0000256" key="8">
    <source>
        <dbReference type="ARBA" id="ARBA00023163"/>
    </source>
</evidence>
<protein>
    <recommendedName>
        <fullName evidence="14">C2H2-type domain-containing protein</fullName>
    </recommendedName>
</protein>
<dbReference type="GO" id="GO:0005634">
    <property type="term" value="C:nucleus"/>
    <property type="evidence" value="ECO:0007669"/>
    <property type="project" value="UniProtKB-SubCell"/>
</dbReference>
<dbReference type="Pfam" id="PF00096">
    <property type="entry name" value="zf-C2H2"/>
    <property type="match status" value="2"/>
</dbReference>
<evidence type="ECO:0000313" key="16">
    <source>
        <dbReference type="Proteomes" id="UP000502823"/>
    </source>
</evidence>
<dbReference type="PANTHER" id="PTHR23235">
    <property type="entry name" value="KRUEPPEL-LIKE TRANSCRIPTION FACTOR"/>
    <property type="match status" value="1"/>
</dbReference>
<name>A0A6L2QAW5_COPFO</name>
<evidence type="ECO:0000256" key="9">
    <source>
        <dbReference type="ARBA" id="ARBA00023242"/>
    </source>
</evidence>
<dbReference type="Proteomes" id="UP000502823">
    <property type="component" value="Unassembled WGS sequence"/>
</dbReference>
<keyword evidence="8" id="KW-0804">Transcription</keyword>
<dbReference type="Gene3D" id="3.30.160.60">
    <property type="entry name" value="Classic Zinc Finger"/>
    <property type="match status" value="3"/>
</dbReference>
<dbReference type="SUPFAM" id="SSF57667">
    <property type="entry name" value="beta-beta-alpha zinc fingers"/>
    <property type="match status" value="2"/>
</dbReference>
<dbReference type="GO" id="GO:0000978">
    <property type="term" value="F:RNA polymerase II cis-regulatory region sequence-specific DNA binding"/>
    <property type="evidence" value="ECO:0007669"/>
    <property type="project" value="TreeGrafter"/>
</dbReference>
<evidence type="ECO:0000256" key="2">
    <source>
        <dbReference type="ARBA" id="ARBA00022723"/>
    </source>
</evidence>
<proteinExistence type="inferred from homology"/>
<dbReference type="SMART" id="SM00355">
    <property type="entry name" value="ZnF_C2H2"/>
    <property type="match status" value="3"/>
</dbReference>
<reference evidence="16" key="1">
    <citation type="submission" date="2020-01" db="EMBL/GenBank/DDBJ databases">
        <title>Draft genome sequence of the Termite Coptotermes fromosanus.</title>
        <authorList>
            <person name="Itakura S."/>
            <person name="Yosikawa Y."/>
            <person name="Umezawa K."/>
        </authorList>
    </citation>
    <scope>NUCLEOTIDE SEQUENCE [LARGE SCALE GENOMIC DNA]</scope>
</reference>
<evidence type="ECO:0000256" key="11">
    <source>
        <dbReference type="ARBA" id="ARBA00038409"/>
    </source>
</evidence>
<dbReference type="FunFam" id="3.30.160.60:FF:000026">
    <property type="entry name" value="Transcription factor Sp3"/>
    <property type="match status" value="1"/>
</dbReference>
<keyword evidence="4 12" id="KW-0863">Zinc-finger</keyword>
<dbReference type="FunCoup" id="A0A6L2QAW5">
    <property type="interactions" value="252"/>
</dbReference>
<evidence type="ECO:0000256" key="13">
    <source>
        <dbReference type="SAM" id="MobiDB-lite"/>
    </source>
</evidence>
<organism evidence="15 16">
    <name type="scientific">Coptotermes formosanus</name>
    <name type="common">Formosan subterranean termite</name>
    <dbReference type="NCBI Taxonomy" id="36987"/>
    <lineage>
        <taxon>Eukaryota</taxon>
        <taxon>Metazoa</taxon>
        <taxon>Ecdysozoa</taxon>
        <taxon>Arthropoda</taxon>
        <taxon>Hexapoda</taxon>
        <taxon>Insecta</taxon>
        <taxon>Pterygota</taxon>
        <taxon>Neoptera</taxon>
        <taxon>Polyneoptera</taxon>
        <taxon>Dictyoptera</taxon>
        <taxon>Blattodea</taxon>
        <taxon>Blattoidea</taxon>
        <taxon>Termitoidae</taxon>
        <taxon>Rhinotermitidae</taxon>
        <taxon>Coptotermes</taxon>
    </lineage>
</organism>
<dbReference type="EMBL" id="BLKM01001554">
    <property type="protein sequence ID" value="GFG40138.1"/>
    <property type="molecule type" value="Genomic_DNA"/>
</dbReference>
<keyword evidence="2" id="KW-0479">Metal-binding</keyword>
<evidence type="ECO:0000256" key="1">
    <source>
        <dbReference type="ARBA" id="ARBA00004123"/>
    </source>
</evidence>
<gene>
    <name evidence="15" type="ORF">Cfor_02149</name>
</gene>
<accession>A0A6L2QAW5</accession>
<dbReference type="PROSITE" id="PS50157">
    <property type="entry name" value="ZINC_FINGER_C2H2_2"/>
    <property type="match status" value="3"/>
</dbReference>
<evidence type="ECO:0000256" key="10">
    <source>
        <dbReference type="ARBA" id="ARBA00037677"/>
    </source>
</evidence>
<comment type="function">
    <text evidence="10">Transcription factor which plays a key role in limb development. Positively regulates FGF8 expression in the apical ectodermal ridge (AER) and contributes to limb outgrowth in embryos.</text>
</comment>
<evidence type="ECO:0000256" key="6">
    <source>
        <dbReference type="ARBA" id="ARBA00023015"/>
    </source>
</evidence>
<dbReference type="FunFam" id="3.30.160.60:FF:000077">
    <property type="entry name" value="Sp8 transcription factor"/>
    <property type="match status" value="1"/>
</dbReference>
<keyword evidence="7" id="KW-0238">DNA-binding</keyword>
<evidence type="ECO:0000256" key="4">
    <source>
        <dbReference type="ARBA" id="ARBA00022771"/>
    </source>
</evidence>
<evidence type="ECO:0000256" key="3">
    <source>
        <dbReference type="ARBA" id="ARBA00022737"/>
    </source>
</evidence>
<dbReference type="PANTHER" id="PTHR23235:SF165">
    <property type="entry name" value="TRANSCRIPTION FACTOR BTD"/>
    <property type="match status" value="1"/>
</dbReference>
<feature type="domain" description="C2H2-type" evidence="14">
    <location>
        <begin position="747"/>
        <end position="774"/>
    </location>
</feature>
<dbReference type="AlphaFoldDB" id="A0A6L2QAW5"/>
<evidence type="ECO:0000256" key="12">
    <source>
        <dbReference type="PROSITE-ProRule" id="PRU00042"/>
    </source>
</evidence>
<dbReference type="GO" id="GO:0000981">
    <property type="term" value="F:DNA-binding transcription factor activity, RNA polymerase II-specific"/>
    <property type="evidence" value="ECO:0007669"/>
    <property type="project" value="TreeGrafter"/>
</dbReference>
<dbReference type="OrthoDB" id="6365676at2759"/>
<evidence type="ECO:0000256" key="5">
    <source>
        <dbReference type="ARBA" id="ARBA00022833"/>
    </source>
</evidence>
<evidence type="ECO:0000256" key="7">
    <source>
        <dbReference type="ARBA" id="ARBA00023125"/>
    </source>
</evidence>
<dbReference type="GO" id="GO:0008270">
    <property type="term" value="F:zinc ion binding"/>
    <property type="evidence" value="ECO:0007669"/>
    <property type="project" value="UniProtKB-KW"/>
</dbReference>
<dbReference type="InParanoid" id="A0A6L2QAW5"/>
<keyword evidence="16" id="KW-1185">Reference proteome</keyword>
<dbReference type="InterPro" id="IPR013087">
    <property type="entry name" value="Znf_C2H2_type"/>
</dbReference>
<sequence length="853" mass="90114">MSSAPTKIKTEYILSNTTSQEIQPSPLALLAATCSKIGTSSSHEQQAQEGGVPQQLALQQQAPQIRVLNAAVLQQLQAQQQAEGGATVVAGQAQVARESLAIPSPAAVPQQQQPQVITLSQLQNFLPIHHQSGQHHVTAVASTESTAQSQQTTAGAPGVKTFASSAVTPTVVSVQGVSGQFLQQQGAQLVSAGGQNLTYNVVQPMQTVTVDGQEALFIPAMPAGQHQAVQLAGGQALIAPTGQIIRAPGIYPASVLQNISGQTVQMPNGQNVAVRPASMPQVVQFPMQQTIPVQVPISTANGQTLYQTIHFPVQAFASAIPNIIQASGSQMQMIPQLGQVCGQVAQIITPSGQIQQVQLASVAQLGSLAQAQANQNMMVQAAAAAAASSNAVTSSTWSTTTVTTPSVTVQVRLIVLWFSEGSLIISHDQSLQLRDQCSVTQELTCLMMNVLQTVAAPSLVSSSAGTDTTNSHQVTVQSQQPAAAQSLILGHSQPQQITLAGAQGQQVTVIPATSLANLAQAGSVAAMRAGSSIIQVPNLGNIQAIPLQNIPGLGNVQLIPASALSVGAQNQLGLSPSGASVPQHGHPSSTISTVPSLPPGTQIIATGQHIQQDPNDPNKWQVITTTNHSTQQIQQPNMPTSNQVTVSSAVSSEAPAEGAPKARVRRVACTCPNCSDGERSGDRKKQHICHIPGCNKVYGKTSHLRAHLRWHTGERPFICSWIFCGKRFTRSDELQRHRRTHTGEKRFQCPECSKKFMRSDHLSKHIKTHTKQRITECDENEITEKEVWIADGAPSGLYSLKQIHFSQEAATSTQSVSSDGSSSNDEKMMITIQTDGDQPDLAISDTLETSVSN</sequence>
<comment type="subcellular location">
    <subcellularLocation>
        <location evidence="1">Nucleus</location>
    </subcellularLocation>
</comment>
<keyword evidence="6" id="KW-0805">Transcription regulation</keyword>
<keyword evidence="5" id="KW-0862">Zinc</keyword>
<keyword evidence="3" id="KW-0677">Repeat</keyword>
<dbReference type="FunFam" id="3.30.160.60:FF:000014">
    <property type="entry name" value="Transcription factor Sp3"/>
    <property type="match status" value="1"/>
</dbReference>